<dbReference type="GeneID" id="38142996"/>
<organism evidence="10 11">
    <name type="scientific">Aspergillus welwitschiae</name>
    <dbReference type="NCBI Taxonomy" id="1341132"/>
    <lineage>
        <taxon>Eukaryota</taxon>
        <taxon>Fungi</taxon>
        <taxon>Dikarya</taxon>
        <taxon>Ascomycota</taxon>
        <taxon>Pezizomycotina</taxon>
        <taxon>Eurotiomycetes</taxon>
        <taxon>Eurotiomycetidae</taxon>
        <taxon>Eurotiales</taxon>
        <taxon>Aspergillaceae</taxon>
        <taxon>Aspergillus</taxon>
        <taxon>Aspergillus subgen. Circumdati</taxon>
    </lineage>
</organism>
<dbReference type="GO" id="GO:0006351">
    <property type="term" value="P:DNA-templated transcription"/>
    <property type="evidence" value="ECO:0007669"/>
    <property type="project" value="InterPro"/>
</dbReference>
<proteinExistence type="predicted"/>
<dbReference type="CDD" id="cd00067">
    <property type="entry name" value="GAL4"/>
    <property type="match status" value="1"/>
</dbReference>
<dbReference type="GO" id="GO:0008270">
    <property type="term" value="F:zinc ion binding"/>
    <property type="evidence" value="ECO:0007669"/>
    <property type="project" value="InterPro"/>
</dbReference>
<feature type="region of interest" description="Disordered" evidence="7">
    <location>
        <begin position="57"/>
        <end position="98"/>
    </location>
</feature>
<dbReference type="EMBL" id="KZ852087">
    <property type="protein sequence ID" value="RDH27572.1"/>
    <property type="molecule type" value="Genomic_DNA"/>
</dbReference>
<keyword evidence="11" id="KW-1185">Reference proteome</keyword>
<evidence type="ECO:0000313" key="11">
    <source>
        <dbReference type="Proteomes" id="UP000253729"/>
    </source>
</evidence>
<evidence type="ECO:0000313" key="10">
    <source>
        <dbReference type="EMBL" id="RDH27572.1"/>
    </source>
</evidence>
<dbReference type="InterPro" id="IPR050987">
    <property type="entry name" value="AtrR-like"/>
</dbReference>
<evidence type="ECO:0000256" key="1">
    <source>
        <dbReference type="ARBA" id="ARBA00004123"/>
    </source>
</evidence>
<dbReference type="SMART" id="SM00906">
    <property type="entry name" value="Fungal_trans"/>
    <property type="match status" value="1"/>
</dbReference>
<evidence type="ECO:0000259" key="8">
    <source>
        <dbReference type="SMART" id="SM00066"/>
    </source>
</evidence>
<gene>
    <name evidence="10" type="ORF">BDQ94DRAFT_184433</name>
</gene>
<keyword evidence="5" id="KW-0804">Transcription</keyword>
<dbReference type="CDD" id="cd12148">
    <property type="entry name" value="fungal_TF_MHR"/>
    <property type="match status" value="1"/>
</dbReference>
<dbReference type="InterPro" id="IPR007219">
    <property type="entry name" value="XnlR_reg_dom"/>
</dbReference>
<dbReference type="STRING" id="1341132.A0A3F3PLB8"/>
<evidence type="ECO:0000256" key="6">
    <source>
        <dbReference type="ARBA" id="ARBA00023242"/>
    </source>
</evidence>
<feature type="domain" description="Zn(2)-C6 fungal-type" evidence="8">
    <location>
        <begin position="8"/>
        <end position="67"/>
    </location>
</feature>
<dbReference type="RefSeq" id="XP_026620594.1">
    <property type="nucleotide sequence ID" value="XM_026774640.1"/>
</dbReference>
<dbReference type="AlphaFoldDB" id="A0A3F3PLB8"/>
<comment type="subcellular location">
    <subcellularLocation>
        <location evidence="1">Nucleus</location>
    </subcellularLocation>
</comment>
<protein>
    <submittedName>
        <fullName evidence="10">Fungal-specific transcription factor domain-domain-containing protein</fullName>
    </submittedName>
</protein>
<dbReference type="InterPro" id="IPR001138">
    <property type="entry name" value="Zn2Cys6_DnaBD"/>
</dbReference>
<dbReference type="InterPro" id="IPR036864">
    <property type="entry name" value="Zn2-C6_fun-type_DNA-bd_sf"/>
</dbReference>
<dbReference type="Pfam" id="PF04082">
    <property type="entry name" value="Fungal_trans"/>
    <property type="match status" value="1"/>
</dbReference>
<feature type="domain" description="Xylanolytic transcriptional activator regulatory" evidence="9">
    <location>
        <begin position="372"/>
        <end position="449"/>
    </location>
</feature>
<evidence type="ECO:0000256" key="7">
    <source>
        <dbReference type="SAM" id="MobiDB-lite"/>
    </source>
</evidence>
<evidence type="ECO:0000256" key="3">
    <source>
        <dbReference type="ARBA" id="ARBA00023015"/>
    </source>
</evidence>
<evidence type="ECO:0000256" key="4">
    <source>
        <dbReference type="ARBA" id="ARBA00023125"/>
    </source>
</evidence>
<accession>A0A3F3PLB8</accession>
<evidence type="ECO:0000256" key="2">
    <source>
        <dbReference type="ARBA" id="ARBA00022723"/>
    </source>
</evidence>
<dbReference type="GO" id="GO:0000981">
    <property type="term" value="F:DNA-binding transcription factor activity, RNA polymerase II-specific"/>
    <property type="evidence" value="ECO:0007669"/>
    <property type="project" value="InterPro"/>
</dbReference>
<keyword evidence="4" id="KW-0238">DNA-binding</keyword>
<dbReference type="PANTHER" id="PTHR46910">
    <property type="entry name" value="TRANSCRIPTION FACTOR PDR1"/>
    <property type="match status" value="1"/>
</dbReference>
<dbReference type="GO" id="GO:0009893">
    <property type="term" value="P:positive regulation of metabolic process"/>
    <property type="evidence" value="ECO:0007669"/>
    <property type="project" value="UniProtKB-ARBA"/>
</dbReference>
<evidence type="ECO:0000259" key="9">
    <source>
        <dbReference type="SMART" id="SM00906"/>
    </source>
</evidence>
<dbReference type="GO" id="GO:0003677">
    <property type="term" value="F:DNA binding"/>
    <property type="evidence" value="ECO:0007669"/>
    <property type="project" value="UniProtKB-KW"/>
</dbReference>
<keyword evidence="6" id="KW-0539">Nucleus</keyword>
<dbReference type="GO" id="GO:0005634">
    <property type="term" value="C:nucleus"/>
    <property type="evidence" value="ECO:0007669"/>
    <property type="project" value="UniProtKB-SubCell"/>
</dbReference>
<evidence type="ECO:0000256" key="5">
    <source>
        <dbReference type="ARBA" id="ARBA00023163"/>
    </source>
</evidence>
<dbReference type="Gene3D" id="4.10.240.10">
    <property type="entry name" value="Zn(2)-C6 fungal-type DNA-binding domain"/>
    <property type="match status" value="1"/>
</dbReference>
<keyword evidence="2" id="KW-0479">Metal-binding</keyword>
<name>A0A3F3PLB8_9EURO</name>
<dbReference type="SMART" id="SM00066">
    <property type="entry name" value="GAL4"/>
    <property type="match status" value="1"/>
</dbReference>
<dbReference type="PANTHER" id="PTHR46910:SF37">
    <property type="entry name" value="ZN(II)2CYS6 TRANSCRIPTION FACTOR (EUROFUNG)"/>
    <property type="match status" value="1"/>
</dbReference>
<keyword evidence="3" id="KW-0805">Transcription regulation</keyword>
<dbReference type="Proteomes" id="UP000253729">
    <property type="component" value="Unassembled WGS sequence"/>
</dbReference>
<sequence length="678" mass="75345">MEPAQPPRRVTRACDYCRKKRVSCEALSSPARLIAKQLKCTGQRPCLNCQLYRAECSTSEHPKGPENAGRKRKRPLTRAPASDDDETEERSRPAPVVEMAPDFDQYAQDLGLVFAPFWPSHSHLPNSLDELGGADDSVASHSYNHLPTPRLSAASMPLDLPPATYSSGHVGVPEQSDLLDHPLPPQSAHEFFLKKGPSDSKFIGMGSVGSTIFECLRPYSCHHGESMESTILNHLVRGIQHVDELALSRIFQTPPLPERDFAEQGVKLYRNFVHLLYPIMENQFFEDWRHLYNNPSALSAAAYSRFCLVVAIGILASPLRSNDNSIWEAAKGLQEQTWSLIDHVMANPFLESTQVLLLHTVFLLYCGKTGIAWTTCGMAVRTAQSLGLHQQTPPQLELSTERVHLRARLWSVAYTLDAFLSLSEGRPPATTMPPNLEVCQSISAPEDFSLTSLAIDQPPPGAQIHVWDIGLAMIANDVYLLLKDSNSSLHRALARIAELDARLLAWKEGIPMEFRPDQQILADDALYSVIAILHLKYHNLMRSIHWISITLSSEAPTGRPGPLGARVRSSEAICLASARSVIDILNSTSDQRIAGRQGGFVVQYCMAAIAIFYRQIMKHPNRNGMRGNLEHMRDGTLHIMSLYEGIKARSQFQVLFEEMLKTAEGVVQKMHTNGTSGI</sequence>
<reference evidence="10 11" key="1">
    <citation type="submission" date="2018-07" db="EMBL/GenBank/DDBJ databases">
        <title>The genomes of Aspergillus section Nigri reveals drivers in fungal speciation.</title>
        <authorList>
            <consortium name="DOE Joint Genome Institute"/>
            <person name="Vesth T.C."/>
            <person name="Nybo J."/>
            <person name="Theobald S."/>
            <person name="Brandl J."/>
            <person name="Frisvad J.C."/>
            <person name="Nielsen K.F."/>
            <person name="Lyhne E.K."/>
            <person name="Kogle M.E."/>
            <person name="Kuo A."/>
            <person name="Riley R."/>
            <person name="Clum A."/>
            <person name="Nolan M."/>
            <person name="Lipzen A."/>
            <person name="Salamov A."/>
            <person name="Henrissat B."/>
            <person name="Wiebenga A."/>
            <person name="De vries R.P."/>
            <person name="Grigoriev I.V."/>
            <person name="Mortensen U.H."/>
            <person name="Andersen M.R."/>
            <person name="Baker S.E."/>
        </authorList>
    </citation>
    <scope>NUCLEOTIDE SEQUENCE [LARGE SCALE GENOMIC DNA]</scope>
    <source>
        <strain evidence="10 11">CBS 139.54b</strain>
    </source>
</reference>